<dbReference type="OrthoDB" id="5646477at2"/>
<accession>A0A0W0YK12</accession>
<dbReference type="AlphaFoldDB" id="A0A0W0YK12"/>
<dbReference type="SUPFAM" id="SSF48613">
    <property type="entry name" value="Heme oxygenase-like"/>
    <property type="match status" value="1"/>
</dbReference>
<dbReference type="InterPro" id="IPR016084">
    <property type="entry name" value="Haem_Oase-like_multi-hlx"/>
</dbReference>
<protein>
    <recommendedName>
        <fullName evidence="3">Iron-containing redox enzyme family protein</fullName>
    </recommendedName>
</protein>
<dbReference type="eggNOG" id="ENOG5033M3J">
    <property type="taxonomic scope" value="Bacteria"/>
</dbReference>
<evidence type="ECO:0000313" key="1">
    <source>
        <dbReference type="EMBL" id="KTD57221.1"/>
    </source>
</evidence>
<sequence>MTDEKKHSQATQKLDAMCHSMAQDLSVHFVDSGMDEYRRFLNMMFHYTLKSGDRLKFAAEKALHPKLKQVFSELAEEEQYHYRLAQADLQNMGTEPSDDSPPEPVAFHEYWMGITPDDQFEYVGAMYVLENIASHIKPYLMPHFARLALQPGQSRFIMTHLVADEDHGQRLKELSDEAQGNDVEQVIRGGEKARKFWLDIHVATLV</sequence>
<dbReference type="EMBL" id="LNYW01000069">
    <property type="protein sequence ID" value="KTD57221.1"/>
    <property type="molecule type" value="Genomic_DNA"/>
</dbReference>
<dbReference type="Proteomes" id="UP000054600">
    <property type="component" value="Unassembled WGS sequence"/>
</dbReference>
<dbReference type="Pfam" id="PF14518">
    <property type="entry name" value="Haem_oxygenas_2"/>
    <property type="match status" value="1"/>
</dbReference>
<proteinExistence type="predicted"/>
<dbReference type="PATRIC" id="fig|1122169.6.peg.3004"/>
<dbReference type="STRING" id="1122169.Lsha_2603"/>
<dbReference type="Gene3D" id="1.20.910.10">
    <property type="entry name" value="Heme oxygenase-like"/>
    <property type="match status" value="1"/>
</dbReference>
<comment type="caution">
    <text evidence="1">The sequence shown here is derived from an EMBL/GenBank/DDBJ whole genome shotgun (WGS) entry which is preliminary data.</text>
</comment>
<name>A0A0W0YK12_9GAMM</name>
<keyword evidence="2" id="KW-1185">Reference proteome</keyword>
<evidence type="ECO:0000313" key="2">
    <source>
        <dbReference type="Proteomes" id="UP000054600"/>
    </source>
</evidence>
<gene>
    <name evidence="1" type="ORF">Lsha_2603</name>
</gene>
<reference evidence="1 2" key="1">
    <citation type="submission" date="2015-11" db="EMBL/GenBank/DDBJ databases">
        <title>Genomic analysis of 38 Legionella species identifies large and diverse effector repertoires.</title>
        <authorList>
            <person name="Burstein D."/>
            <person name="Amaro F."/>
            <person name="Zusman T."/>
            <person name="Lifshitz Z."/>
            <person name="Cohen O."/>
            <person name="Gilbert J.A."/>
            <person name="Pupko T."/>
            <person name="Shuman H.A."/>
            <person name="Segal G."/>
        </authorList>
    </citation>
    <scope>NUCLEOTIDE SEQUENCE [LARGE SCALE GENOMIC DNA]</scope>
    <source>
        <strain evidence="1 2">ATCC 49655</strain>
    </source>
</reference>
<evidence type="ECO:0008006" key="3">
    <source>
        <dbReference type="Google" id="ProtNLM"/>
    </source>
</evidence>
<organism evidence="1 2">
    <name type="scientific">Legionella shakespearei DSM 23087</name>
    <dbReference type="NCBI Taxonomy" id="1122169"/>
    <lineage>
        <taxon>Bacteria</taxon>
        <taxon>Pseudomonadati</taxon>
        <taxon>Pseudomonadota</taxon>
        <taxon>Gammaproteobacteria</taxon>
        <taxon>Legionellales</taxon>
        <taxon>Legionellaceae</taxon>
        <taxon>Legionella</taxon>
    </lineage>
</organism>
<dbReference type="RefSeq" id="WP_018577305.1">
    <property type="nucleotide sequence ID" value="NZ_KB892399.1"/>
</dbReference>